<dbReference type="GO" id="GO:0003700">
    <property type="term" value="F:DNA-binding transcription factor activity"/>
    <property type="evidence" value="ECO:0007669"/>
    <property type="project" value="InterPro"/>
</dbReference>
<keyword evidence="5" id="KW-0539">Nucleus</keyword>
<evidence type="ECO:0000256" key="1">
    <source>
        <dbReference type="ARBA" id="ARBA00004123"/>
    </source>
</evidence>
<dbReference type="Gene3D" id="4.10.280.10">
    <property type="entry name" value="Helix-loop-helix DNA-binding domain"/>
    <property type="match status" value="1"/>
</dbReference>
<dbReference type="PANTHER" id="PTHR45914">
    <property type="entry name" value="TRANSCRIPTION FACTOR HEC3-RELATED"/>
    <property type="match status" value="1"/>
</dbReference>
<dbReference type="PROSITE" id="PS50888">
    <property type="entry name" value="BHLH"/>
    <property type="match status" value="1"/>
</dbReference>
<gene>
    <name evidence="8" type="ORF">J5N97_027208</name>
</gene>
<dbReference type="AlphaFoldDB" id="A0A9D5C4F1"/>
<keyword evidence="9" id="KW-1185">Reference proteome</keyword>
<dbReference type="InterPro" id="IPR011598">
    <property type="entry name" value="bHLH_dom"/>
</dbReference>
<sequence length="274" mass="30372">MERDLHTKILVSPSLLAPISPDGFPTVSTPFHGVDSSCFGYGPGDLPPFPECLSVVDPSPKLKIPKIETIDGEEQRWFPGLQQLPDLQCLESPDLASFTESSHKRSRSPPLVPSLPKAPPEMNLQLNASLRPSVVVPRSDIARQRRSRISDRTRILHGLMPWEKKMDTGTMLLEAHKYVRFLEAQVTALQSMPVSSSGFVSEPVLGRAGGLDVLTRQQLLQVLVNSAPVQDFLYKKGFCVFSAEQVSMLRLVIQRRPQILLLLDSNQGEQSNLS</sequence>
<dbReference type="InterPro" id="IPR036638">
    <property type="entry name" value="HLH_DNA-bd_sf"/>
</dbReference>
<evidence type="ECO:0000256" key="6">
    <source>
        <dbReference type="SAM" id="MobiDB-lite"/>
    </source>
</evidence>
<organism evidence="8 9">
    <name type="scientific">Dioscorea zingiberensis</name>
    <dbReference type="NCBI Taxonomy" id="325984"/>
    <lineage>
        <taxon>Eukaryota</taxon>
        <taxon>Viridiplantae</taxon>
        <taxon>Streptophyta</taxon>
        <taxon>Embryophyta</taxon>
        <taxon>Tracheophyta</taxon>
        <taxon>Spermatophyta</taxon>
        <taxon>Magnoliopsida</taxon>
        <taxon>Liliopsida</taxon>
        <taxon>Dioscoreales</taxon>
        <taxon>Dioscoreaceae</taxon>
        <taxon>Dioscorea</taxon>
    </lineage>
</organism>
<evidence type="ECO:0000313" key="8">
    <source>
        <dbReference type="EMBL" id="KAJ0966070.1"/>
    </source>
</evidence>
<dbReference type="EMBL" id="JAGGNH010000008">
    <property type="protein sequence ID" value="KAJ0966070.1"/>
    <property type="molecule type" value="Genomic_DNA"/>
</dbReference>
<keyword evidence="3" id="KW-0805">Transcription regulation</keyword>
<dbReference type="SUPFAM" id="SSF47459">
    <property type="entry name" value="HLH, helix-loop-helix DNA-binding domain"/>
    <property type="match status" value="1"/>
</dbReference>
<name>A0A9D5C4F1_9LILI</name>
<feature type="region of interest" description="Disordered" evidence="6">
    <location>
        <begin position="98"/>
        <end position="117"/>
    </location>
</feature>
<comment type="subcellular location">
    <subcellularLocation>
        <location evidence="1">Nucleus</location>
    </subcellularLocation>
</comment>
<dbReference type="Proteomes" id="UP001085076">
    <property type="component" value="Miscellaneous, Linkage group lg08"/>
</dbReference>
<evidence type="ECO:0000256" key="5">
    <source>
        <dbReference type="ARBA" id="ARBA00023242"/>
    </source>
</evidence>
<dbReference type="OrthoDB" id="1610519at2759"/>
<dbReference type="GO" id="GO:0005634">
    <property type="term" value="C:nucleus"/>
    <property type="evidence" value="ECO:0007669"/>
    <property type="project" value="UniProtKB-SubCell"/>
</dbReference>
<protein>
    <recommendedName>
        <fullName evidence="7">BHLH domain-containing protein</fullName>
    </recommendedName>
</protein>
<comment type="similarity">
    <text evidence="2">Belongs to the bHLH protein family.</text>
</comment>
<dbReference type="InterPro" id="IPR045843">
    <property type="entry name" value="IND-like"/>
</dbReference>
<dbReference type="PANTHER" id="PTHR45914:SF24">
    <property type="entry name" value="BHLH DOMAIN-CONTAINING PROTEIN"/>
    <property type="match status" value="1"/>
</dbReference>
<accession>A0A9D5C4F1</accession>
<dbReference type="GO" id="GO:0046983">
    <property type="term" value="F:protein dimerization activity"/>
    <property type="evidence" value="ECO:0007669"/>
    <property type="project" value="InterPro"/>
</dbReference>
<keyword evidence="4" id="KW-0804">Transcription</keyword>
<evidence type="ECO:0000256" key="4">
    <source>
        <dbReference type="ARBA" id="ARBA00023163"/>
    </source>
</evidence>
<reference evidence="8" key="2">
    <citation type="journal article" date="2022" name="Hortic Res">
        <title>The genome of Dioscorea zingiberensis sheds light on the biosynthesis, origin and evolution of the medicinally important diosgenin saponins.</title>
        <authorList>
            <person name="Li Y."/>
            <person name="Tan C."/>
            <person name="Li Z."/>
            <person name="Guo J."/>
            <person name="Li S."/>
            <person name="Chen X."/>
            <person name="Wang C."/>
            <person name="Dai X."/>
            <person name="Yang H."/>
            <person name="Song W."/>
            <person name="Hou L."/>
            <person name="Xu J."/>
            <person name="Tong Z."/>
            <person name="Xu A."/>
            <person name="Yuan X."/>
            <person name="Wang W."/>
            <person name="Yang Q."/>
            <person name="Chen L."/>
            <person name="Sun Z."/>
            <person name="Wang K."/>
            <person name="Pan B."/>
            <person name="Chen J."/>
            <person name="Bao Y."/>
            <person name="Liu F."/>
            <person name="Qi X."/>
            <person name="Gang D.R."/>
            <person name="Wen J."/>
            <person name="Li J."/>
        </authorList>
    </citation>
    <scope>NUCLEOTIDE SEQUENCE</scope>
    <source>
        <strain evidence="8">Dzin_1.0</strain>
    </source>
</reference>
<dbReference type="SMART" id="SM00353">
    <property type="entry name" value="HLH"/>
    <property type="match status" value="1"/>
</dbReference>
<evidence type="ECO:0000256" key="3">
    <source>
        <dbReference type="ARBA" id="ARBA00023015"/>
    </source>
</evidence>
<feature type="domain" description="BHLH" evidence="7">
    <location>
        <begin position="133"/>
        <end position="182"/>
    </location>
</feature>
<reference evidence="8" key="1">
    <citation type="submission" date="2021-03" db="EMBL/GenBank/DDBJ databases">
        <authorList>
            <person name="Li Z."/>
            <person name="Yang C."/>
        </authorList>
    </citation>
    <scope>NUCLEOTIDE SEQUENCE</scope>
    <source>
        <strain evidence="8">Dzin_1.0</strain>
        <tissue evidence="8">Leaf</tissue>
    </source>
</reference>
<comment type="caution">
    <text evidence="8">The sequence shown here is derived from an EMBL/GenBank/DDBJ whole genome shotgun (WGS) entry which is preliminary data.</text>
</comment>
<proteinExistence type="inferred from homology"/>
<evidence type="ECO:0000313" key="9">
    <source>
        <dbReference type="Proteomes" id="UP001085076"/>
    </source>
</evidence>
<evidence type="ECO:0000259" key="7">
    <source>
        <dbReference type="PROSITE" id="PS50888"/>
    </source>
</evidence>
<evidence type="ECO:0000256" key="2">
    <source>
        <dbReference type="ARBA" id="ARBA00005510"/>
    </source>
</evidence>